<dbReference type="InterPro" id="IPR052930">
    <property type="entry name" value="TA_antitoxin_MntA"/>
</dbReference>
<reference evidence="2 3" key="1">
    <citation type="submission" date="2017-08" db="EMBL/GenBank/DDBJ databases">
        <title>WGS of Clinical strains of the CDC Group NO-1 linked to zoonotic infections in humans.</title>
        <authorList>
            <person name="Bernier A.-M."/>
            <person name="Bernard K."/>
        </authorList>
    </citation>
    <scope>NUCLEOTIDE SEQUENCE [LARGE SCALE GENOMIC DNA]</scope>
    <source>
        <strain evidence="2 3">NML03-0146</strain>
    </source>
</reference>
<dbReference type="InterPro" id="IPR043519">
    <property type="entry name" value="NT_sf"/>
</dbReference>
<feature type="domain" description="Polymerase beta nucleotidyltransferase" evidence="1">
    <location>
        <begin position="21"/>
        <end position="101"/>
    </location>
</feature>
<proteinExistence type="predicted"/>
<comment type="caution">
    <text evidence="2">The sequence shown here is derived from an EMBL/GenBank/DDBJ whole genome shotgun (WGS) entry which is preliminary data.</text>
</comment>
<accession>A0A2A2A816</accession>
<evidence type="ECO:0000313" key="2">
    <source>
        <dbReference type="EMBL" id="PAT34680.1"/>
    </source>
</evidence>
<dbReference type="Proteomes" id="UP000217999">
    <property type="component" value="Unassembled WGS sequence"/>
</dbReference>
<name>A0A2A2A816_9BURK</name>
<dbReference type="SUPFAM" id="SSF81301">
    <property type="entry name" value="Nucleotidyltransferase"/>
    <property type="match status" value="1"/>
</dbReference>
<dbReference type="PANTHER" id="PTHR43852:SF2">
    <property type="entry name" value="PROTEIN ADENYLYLTRANSFERASE MNTA"/>
    <property type="match status" value="1"/>
</dbReference>
<dbReference type="PANTHER" id="PTHR43852">
    <property type="entry name" value="NUCLEOTIDYLTRANSFERASE"/>
    <property type="match status" value="1"/>
</dbReference>
<evidence type="ECO:0000313" key="3">
    <source>
        <dbReference type="Proteomes" id="UP000217999"/>
    </source>
</evidence>
<gene>
    <name evidence="2" type="ORF">CK620_07280</name>
</gene>
<protein>
    <recommendedName>
        <fullName evidence="1">Polymerase beta nucleotidyltransferase domain-containing protein</fullName>
    </recommendedName>
</protein>
<sequence>MSEHAPPSPQQARQAIRQCLPQARAAWLFGSAAHGGARFGAGSDIDIAVRLPHPLGGPAQLHAAEQLAQRLGHEVDLLDFDRLPTVMQVQIMYTGELLFNDSGAEHLDHCSRILTEYQHIQRWRQPMVQQLLAQLQQAQP</sequence>
<dbReference type="Gene3D" id="3.30.460.10">
    <property type="entry name" value="Beta Polymerase, domain 2"/>
    <property type="match status" value="1"/>
</dbReference>
<dbReference type="NCBIfam" id="NF047752">
    <property type="entry name" value="MntA_antitoxin"/>
    <property type="match status" value="1"/>
</dbReference>
<dbReference type="AlphaFoldDB" id="A0A2A2A816"/>
<dbReference type="RefSeq" id="WP_095549743.1">
    <property type="nucleotide sequence ID" value="NZ_NSJF01000003.1"/>
</dbReference>
<organism evidence="2 3">
    <name type="scientific">Vandammella animalimorsus</name>
    <dbReference type="NCBI Taxonomy" id="2029117"/>
    <lineage>
        <taxon>Bacteria</taxon>
        <taxon>Pseudomonadati</taxon>
        <taxon>Pseudomonadota</taxon>
        <taxon>Betaproteobacteria</taxon>
        <taxon>Burkholderiales</taxon>
        <taxon>Comamonadaceae</taxon>
        <taxon>Vandammella</taxon>
    </lineage>
</organism>
<dbReference type="EMBL" id="NSJF01000003">
    <property type="protein sequence ID" value="PAT34680.1"/>
    <property type="molecule type" value="Genomic_DNA"/>
</dbReference>
<dbReference type="InterPro" id="IPR041633">
    <property type="entry name" value="Polbeta"/>
</dbReference>
<dbReference type="Pfam" id="PF18765">
    <property type="entry name" value="Polbeta"/>
    <property type="match status" value="1"/>
</dbReference>
<dbReference type="CDD" id="cd05403">
    <property type="entry name" value="NT_KNTase_like"/>
    <property type="match status" value="1"/>
</dbReference>
<evidence type="ECO:0000259" key="1">
    <source>
        <dbReference type="Pfam" id="PF18765"/>
    </source>
</evidence>